<comment type="catalytic activity">
    <reaction evidence="22">
        <text>ATP + H2O = ADP + phosphate + H(+)</text>
        <dbReference type="Rhea" id="RHEA:13065"/>
        <dbReference type="ChEBI" id="CHEBI:15377"/>
        <dbReference type="ChEBI" id="CHEBI:15378"/>
        <dbReference type="ChEBI" id="CHEBI:30616"/>
        <dbReference type="ChEBI" id="CHEBI:43474"/>
        <dbReference type="ChEBI" id="CHEBI:456216"/>
    </reaction>
</comment>
<evidence type="ECO:0000256" key="9">
    <source>
        <dbReference type="ARBA" id="ARBA00022705"/>
    </source>
</evidence>
<evidence type="ECO:0000256" key="10">
    <source>
        <dbReference type="ARBA" id="ARBA00022722"/>
    </source>
</evidence>
<dbReference type="GO" id="GO:0016779">
    <property type="term" value="F:nucleotidyltransferase activity"/>
    <property type="evidence" value="ECO:0007669"/>
    <property type="project" value="UniProtKB-KW"/>
</dbReference>
<evidence type="ECO:0000256" key="17">
    <source>
        <dbReference type="ARBA" id="ARBA00023124"/>
    </source>
</evidence>
<dbReference type="InterPro" id="IPR000605">
    <property type="entry name" value="Helicase_SF3_ssDNA/RNA_vir"/>
</dbReference>
<comment type="similarity">
    <text evidence="4">Belongs to the nanoviruses/circoviruses replication-associated protein family.</text>
</comment>
<keyword evidence="9" id="KW-0235">DNA replication</keyword>
<comment type="subcellular location">
    <subcellularLocation>
        <location evidence="3">Host nucleus</location>
    </subcellularLocation>
</comment>
<evidence type="ECO:0000256" key="5">
    <source>
        <dbReference type="ARBA" id="ARBA00014531"/>
    </source>
</evidence>
<evidence type="ECO:0000256" key="8">
    <source>
        <dbReference type="ARBA" id="ARBA00022695"/>
    </source>
</evidence>
<evidence type="ECO:0000259" key="23">
    <source>
        <dbReference type="PROSITE" id="PS52020"/>
    </source>
</evidence>
<accession>A0A5Q2W852</accession>
<feature type="domain" description="CRESS-DNA virus Rep endonuclease" evidence="23">
    <location>
        <begin position="22"/>
        <end position="119"/>
    </location>
</feature>
<evidence type="ECO:0000256" key="15">
    <source>
        <dbReference type="ARBA" id="ARBA00022806"/>
    </source>
</evidence>
<evidence type="ECO:0000256" key="7">
    <source>
        <dbReference type="ARBA" id="ARBA00022679"/>
    </source>
</evidence>
<comment type="cofactor">
    <cofactor evidence="1">
        <name>Mn(2+)</name>
        <dbReference type="ChEBI" id="CHEBI:29035"/>
    </cofactor>
</comment>
<evidence type="ECO:0000256" key="16">
    <source>
        <dbReference type="ARBA" id="ARBA00022840"/>
    </source>
</evidence>
<dbReference type="Gene3D" id="3.40.1310.20">
    <property type="match status" value="1"/>
</dbReference>
<keyword evidence="11" id="KW-0479">Metal-binding</keyword>
<evidence type="ECO:0000313" key="25">
    <source>
        <dbReference type="Proteomes" id="UP000501226"/>
    </source>
</evidence>
<dbReference type="InterPro" id="IPR049912">
    <property type="entry name" value="CRESS_DNA_REP"/>
</dbReference>
<dbReference type="Proteomes" id="UP000501226">
    <property type="component" value="Segment"/>
</dbReference>
<dbReference type="GO" id="GO:0004519">
    <property type="term" value="F:endonuclease activity"/>
    <property type="evidence" value="ECO:0007669"/>
    <property type="project" value="UniProtKB-KW"/>
</dbReference>
<name>A0A5Q2W852_9VIRU</name>
<dbReference type="GO" id="GO:0003724">
    <property type="term" value="F:RNA helicase activity"/>
    <property type="evidence" value="ECO:0007669"/>
    <property type="project" value="InterPro"/>
</dbReference>
<keyword evidence="10" id="KW-0540">Nuclease</keyword>
<dbReference type="GO" id="GO:0003677">
    <property type="term" value="F:DNA binding"/>
    <property type="evidence" value="ECO:0007669"/>
    <property type="project" value="UniProtKB-KW"/>
</dbReference>
<keyword evidence="15" id="KW-0347">Helicase</keyword>
<keyword evidence="25" id="KW-1185">Reference proteome</keyword>
<dbReference type="GO" id="GO:0042025">
    <property type="term" value="C:host cell nucleus"/>
    <property type="evidence" value="ECO:0007669"/>
    <property type="project" value="UniProtKB-SubCell"/>
</dbReference>
<keyword evidence="19" id="KW-0511">Multifunctional enzyme</keyword>
<keyword evidence="13" id="KW-0255">Endonuclease</keyword>
<dbReference type="GO" id="GO:0016787">
    <property type="term" value="F:hydrolase activity"/>
    <property type="evidence" value="ECO:0007669"/>
    <property type="project" value="UniProtKB-KW"/>
</dbReference>
<evidence type="ECO:0000256" key="22">
    <source>
        <dbReference type="ARBA" id="ARBA00049360"/>
    </source>
</evidence>
<proteinExistence type="inferred from homology"/>
<reference evidence="24 25" key="1">
    <citation type="submission" date="2019-10" db="EMBL/GenBank/DDBJ databases">
        <title>Florida's Freshwater Springs.</title>
        <authorList>
            <person name="Malki K."/>
            <person name="Breitbart M."/>
        </authorList>
    </citation>
    <scope>NUCLEOTIDE SEQUENCE [LARGE SCALE GENOMIC DNA]</scope>
    <source>
        <strain evidence="24">Cte1G3</strain>
    </source>
</reference>
<evidence type="ECO:0000256" key="2">
    <source>
        <dbReference type="ARBA" id="ARBA00001946"/>
    </source>
</evidence>
<evidence type="ECO:0000256" key="20">
    <source>
        <dbReference type="ARBA" id="ARBA00030754"/>
    </source>
</evidence>
<keyword evidence="12" id="KW-0547">Nucleotide-binding</keyword>
<evidence type="ECO:0000256" key="6">
    <source>
        <dbReference type="ARBA" id="ARBA00022562"/>
    </source>
</evidence>
<dbReference type="Gene3D" id="3.40.50.300">
    <property type="entry name" value="P-loop containing nucleotide triphosphate hydrolases"/>
    <property type="match status" value="1"/>
</dbReference>
<protein>
    <recommendedName>
        <fullName evidence="5">Replication-associated protein</fullName>
    </recommendedName>
    <alternativeName>
        <fullName evidence="20">ATP-dependent helicase Rep</fullName>
    </alternativeName>
    <alternativeName>
        <fullName evidence="21">RepP</fullName>
    </alternativeName>
</protein>
<organism evidence="24 25">
    <name type="scientific">CRESS virus sp. cte1G3</name>
    <dbReference type="NCBI Taxonomy" id="2656683"/>
    <lineage>
        <taxon>Viruses</taxon>
        <taxon>Monodnaviria</taxon>
        <taxon>Shotokuvirae</taxon>
        <taxon>Cressdnaviricota</taxon>
        <taxon>Arfiviricetes</taxon>
        <taxon>Saturnivirales</taxon>
        <taxon>Kanorauviridae</taxon>
        <taxon>Kaiwanvirus</taxon>
        <taxon>Kaiwanvirus raringis</taxon>
    </lineage>
</organism>
<dbReference type="EMBL" id="MN582056">
    <property type="protein sequence ID" value="QGH72138.1"/>
    <property type="molecule type" value="Genomic_DNA"/>
</dbReference>
<evidence type="ECO:0000256" key="4">
    <source>
        <dbReference type="ARBA" id="ARBA00008545"/>
    </source>
</evidence>
<dbReference type="InterPro" id="IPR027417">
    <property type="entry name" value="P-loop_NTPase"/>
</dbReference>
<keyword evidence="17" id="KW-0190">Covalent protein-DNA linkage</keyword>
<evidence type="ECO:0000313" key="24">
    <source>
        <dbReference type="EMBL" id="QGH72138.1"/>
    </source>
</evidence>
<keyword evidence="7" id="KW-0808">Transferase</keyword>
<evidence type="ECO:0000256" key="14">
    <source>
        <dbReference type="ARBA" id="ARBA00022801"/>
    </source>
</evidence>
<keyword evidence="18" id="KW-0238">DNA-binding</keyword>
<comment type="cofactor">
    <cofactor evidence="2">
        <name>Mg(2+)</name>
        <dbReference type="ChEBI" id="CHEBI:18420"/>
    </cofactor>
</comment>
<evidence type="ECO:0000256" key="13">
    <source>
        <dbReference type="ARBA" id="ARBA00022759"/>
    </source>
</evidence>
<keyword evidence="14" id="KW-0378">Hydrolase</keyword>
<keyword evidence="8" id="KW-0548">Nucleotidyltransferase</keyword>
<evidence type="ECO:0000256" key="3">
    <source>
        <dbReference type="ARBA" id="ARBA00004147"/>
    </source>
</evidence>
<evidence type="ECO:0000256" key="21">
    <source>
        <dbReference type="ARBA" id="ARBA00032243"/>
    </source>
</evidence>
<sequence>MASDSVHRQQSTSRNVDRNSTQHNARYWLLTIPVLDWNPPTSLPSTISWLKGQQEIGESTKYHHWQLLVGFNRAVKIGTVKRAFCKTCHAEPSRSDAADAYVWKEDTSVPGTKFELGVKPIRRNNALDWQRVWEYATTGDINSIPVNVRVQHYRTLKQIEKDHLRPRMCEKEVTVYWGPTGVGKSHMAWEKAGIEAYPKDPRTKFWDGYQGQSAVVMDEFRGDIDIAHMLRWLDKYPVIVEQKFGATALRATKLFITSNLDPRLWYPGLDDGTRAALMRRLNVVHVPMRLYPEPKDVSTLFDDLDASELFPNASIYSDYLIE</sequence>
<dbReference type="SUPFAM" id="SSF52540">
    <property type="entry name" value="P-loop containing nucleoside triphosphate hydrolases"/>
    <property type="match status" value="1"/>
</dbReference>
<evidence type="ECO:0000256" key="12">
    <source>
        <dbReference type="ARBA" id="ARBA00022741"/>
    </source>
</evidence>
<dbReference type="GO" id="GO:0046872">
    <property type="term" value="F:metal ion binding"/>
    <property type="evidence" value="ECO:0007669"/>
    <property type="project" value="UniProtKB-KW"/>
</dbReference>
<evidence type="ECO:0000256" key="19">
    <source>
        <dbReference type="ARBA" id="ARBA00023268"/>
    </source>
</evidence>
<dbReference type="GO" id="GO:0006260">
    <property type="term" value="P:DNA replication"/>
    <property type="evidence" value="ECO:0007669"/>
    <property type="project" value="UniProtKB-KW"/>
</dbReference>
<keyword evidence="6" id="KW-1048">Host nucleus</keyword>
<dbReference type="PROSITE" id="PS52020">
    <property type="entry name" value="CRESS_DNA_REP"/>
    <property type="match status" value="1"/>
</dbReference>
<evidence type="ECO:0000256" key="18">
    <source>
        <dbReference type="ARBA" id="ARBA00023125"/>
    </source>
</evidence>
<dbReference type="Pfam" id="PF00910">
    <property type="entry name" value="RNA_helicase"/>
    <property type="match status" value="1"/>
</dbReference>
<dbReference type="GO" id="GO:0003723">
    <property type="term" value="F:RNA binding"/>
    <property type="evidence" value="ECO:0007669"/>
    <property type="project" value="InterPro"/>
</dbReference>
<evidence type="ECO:0000256" key="11">
    <source>
        <dbReference type="ARBA" id="ARBA00022723"/>
    </source>
</evidence>
<dbReference type="GO" id="GO:0000166">
    <property type="term" value="F:nucleotide binding"/>
    <property type="evidence" value="ECO:0007669"/>
    <property type="project" value="UniProtKB-KW"/>
</dbReference>
<evidence type="ECO:0000256" key="1">
    <source>
        <dbReference type="ARBA" id="ARBA00001936"/>
    </source>
</evidence>
<keyword evidence="16" id="KW-0067">ATP-binding</keyword>